<evidence type="ECO:0000313" key="2">
    <source>
        <dbReference type="Proteomes" id="UP001519287"/>
    </source>
</evidence>
<dbReference type="RefSeq" id="WP_209971412.1">
    <property type="nucleotide sequence ID" value="NZ_JAGGLB010000005.1"/>
</dbReference>
<evidence type="ECO:0000313" key="1">
    <source>
        <dbReference type="EMBL" id="MBP1990665.1"/>
    </source>
</evidence>
<dbReference type="EMBL" id="JAGGLB010000005">
    <property type="protein sequence ID" value="MBP1990665.1"/>
    <property type="molecule type" value="Genomic_DNA"/>
</dbReference>
<sequence length="116" mass="13032">MQKRRLFKRYKPLFGSVTVIVLALIILAANENYLRSLIFNGNDIQEDLPTHTILSLPDNPNGSQEKFQVVDGLTIEEDAKISMSKKANLSGSAEETTIALIHYWKFTAEFACDISN</sequence>
<protein>
    <submittedName>
        <fullName evidence="1">Uncharacterized protein</fullName>
    </submittedName>
</protein>
<keyword evidence="2" id="KW-1185">Reference proteome</keyword>
<gene>
    <name evidence="1" type="ORF">J2Z66_002271</name>
</gene>
<reference evidence="1 2" key="1">
    <citation type="submission" date="2021-03" db="EMBL/GenBank/DDBJ databases">
        <title>Genomic Encyclopedia of Type Strains, Phase IV (KMG-IV): sequencing the most valuable type-strain genomes for metagenomic binning, comparative biology and taxonomic classification.</title>
        <authorList>
            <person name="Goeker M."/>
        </authorList>
    </citation>
    <scope>NUCLEOTIDE SEQUENCE [LARGE SCALE GENOMIC DNA]</scope>
    <source>
        <strain evidence="1 2">DSM 26048</strain>
    </source>
</reference>
<accession>A0ABS4ISY8</accession>
<dbReference type="Proteomes" id="UP001519287">
    <property type="component" value="Unassembled WGS sequence"/>
</dbReference>
<organism evidence="1 2">
    <name type="scientific">Paenibacillus eucommiae</name>
    <dbReference type="NCBI Taxonomy" id="1355755"/>
    <lineage>
        <taxon>Bacteria</taxon>
        <taxon>Bacillati</taxon>
        <taxon>Bacillota</taxon>
        <taxon>Bacilli</taxon>
        <taxon>Bacillales</taxon>
        <taxon>Paenibacillaceae</taxon>
        <taxon>Paenibacillus</taxon>
    </lineage>
</organism>
<comment type="caution">
    <text evidence="1">The sequence shown here is derived from an EMBL/GenBank/DDBJ whole genome shotgun (WGS) entry which is preliminary data.</text>
</comment>
<name>A0ABS4ISY8_9BACL</name>
<proteinExistence type="predicted"/>